<keyword evidence="3" id="KW-1185">Reference proteome</keyword>
<dbReference type="Proteomes" id="UP000321820">
    <property type="component" value="Chromosome"/>
</dbReference>
<dbReference type="RefSeq" id="WP_147648156.1">
    <property type="nucleotide sequence ID" value="NZ_CP042806.1"/>
</dbReference>
<accession>A0A5B9E9Y3</accession>
<feature type="transmembrane region" description="Helical" evidence="1">
    <location>
        <begin position="101"/>
        <end position="121"/>
    </location>
</feature>
<dbReference type="AlphaFoldDB" id="A0A5B9E9Y3"/>
<reference evidence="2 3" key="1">
    <citation type="submission" date="2019-08" db="EMBL/GenBank/DDBJ databases">
        <title>Complete genome sequence of Terriglobus albidus strain ORNL.</title>
        <authorList>
            <person name="Podar M."/>
        </authorList>
    </citation>
    <scope>NUCLEOTIDE SEQUENCE [LARGE SCALE GENOMIC DNA]</scope>
    <source>
        <strain evidence="2 3">ORNL</strain>
    </source>
</reference>
<feature type="transmembrane region" description="Helical" evidence="1">
    <location>
        <begin position="74"/>
        <end position="95"/>
    </location>
</feature>
<keyword evidence="1" id="KW-0812">Transmembrane</keyword>
<keyword evidence="1" id="KW-1133">Transmembrane helix</keyword>
<proteinExistence type="predicted"/>
<dbReference type="KEGG" id="talb:FTW19_13685"/>
<feature type="transmembrane region" description="Helical" evidence="1">
    <location>
        <begin position="40"/>
        <end position="62"/>
    </location>
</feature>
<evidence type="ECO:0000256" key="1">
    <source>
        <dbReference type="SAM" id="Phobius"/>
    </source>
</evidence>
<sequence length="198" mass="22248">MKHFVHFWWITIARGVLAILTSLTIVAVPDAVRALFLQPLAVMYSVVALAVYGILDSTLVWIASFNTDALWPRIAQRFQSFLGICSGTLLLTVLFEHMQLLWFFYLMGFQLLTIATGEFVTASHLSKHHHSTWARLTGWLAVVGGLLLIILAASYAQSLTYRLIAWVLYFYLLAFGLLQCGIGALMLYITPRSHPEIS</sequence>
<dbReference type="OrthoDB" id="122323at2"/>
<feature type="transmembrane region" description="Helical" evidence="1">
    <location>
        <begin position="133"/>
        <end position="156"/>
    </location>
</feature>
<feature type="transmembrane region" description="Helical" evidence="1">
    <location>
        <begin position="7"/>
        <end position="28"/>
    </location>
</feature>
<organism evidence="2 3">
    <name type="scientific">Terriglobus albidus</name>
    <dbReference type="NCBI Taxonomy" id="1592106"/>
    <lineage>
        <taxon>Bacteria</taxon>
        <taxon>Pseudomonadati</taxon>
        <taxon>Acidobacteriota</taxon>
        <taxon>Terriglobia</taxon>
        <taxon>Terriglobales</taxon>
        <taxon>Acidobacteriaceae</taxon>
        <taxon>Terriglobus</taxon>
    </lineage>
</organism>
<keyword evidence="1" id="KW-0472">Membrane</keyword>
<evidence type="ECO:0000313" key="2">
    <source>
        <dbReference type="EMBL" id="QEE28958.1"/>
    </source>
</evidence>
<evidence type="ECO:0000313" key="3">
    <source>
        <dbReference type="Proteomes" id="UP000321820"/>
    </source>
</evidence>
<protein>
    <submittedName>
        <fullName evidence="2">Uncharacterized protein</fullName>
    </submittedName>
</protein>
<dbReference type="EMBL" id="CP042806">
    <property type="protein sequence ID" value="QEE28958.1"/>
    <property type="molecule type" value="Genomic_DNA"/>
</dbReference>
<gene>
    <name evidence="2" type="ORF">FTW19_13685</name>
</gene>
<feature type="transmembrane region" description="Helical" evidence="1">
    <location>
        <begin position="168"/>
        <end position="189"/>
    </location>
</feature>
<name>A0A5B9E9Y3_9BACT</name>